<dbReference type="RefSeq" id="WP_119831620.1">
    <property type="nucleotide sequence ID" value="NZ_QYUL01000002.1"/>
</dbReference>
<comment type="caution">
    <text evidence="2">The sequence shown here is derived from an EMBL/GenBank/DDBJ whole genome shotgun (WGS) entry which is preliminary data.</text>
</comment>
<accession>A0A418VWL9</accession>
<feature type="compositionally biased region" description="Acidic residues" evidence="1">
    <location>
        <begin position="328"/>
        <end position="350"/>
    </location>
</feature>
<gene>
    <name evidence="2" type="ORF">D3877_15390</name>
</gene>
<evidence type="ECO:0000313" key="3">
    <source>
        <dbReference type="Proteomes" id="UP000283458"/>
    </source>
</evidence>
<organism evidence="2 3">
    <name type="scientific">Azospirillum cavernae</name>
    <dbReference type="NCBI Taxonomy" id="2320860"/>
    <lineage>
        <taxon>Bacteria</taxon>
        <taxon>Pseudomonadati</taxon>
        <taxon>Pseudomonadota</taxon>
        <taxon>Alphaproteobacteria</taxon>
        <taxon>Rhodospirillales</taxon>
        <taxon>Azospirillaceae</taxon>
        <taxon>Azospirillum</taxon>
    </lineage>
</organism>
<evidence type="ECO:0000313" key="2">
    <source>
        <dbReference type="EMBL" id="RJF81529.1"/>
    </source>
</evidence>
<reference evidence="2 3" key="1">
    <citation type="submission" date="2018-09" db="EMBL/GenBank/DDBJ databases">
        <authorList>
            <person name="Zhu H."/>
        </authorList>
    </citation>
    <scope>NUCLEOTIDE SEQUENCE [LARGE SCALE GENOMIC DNA]</scope>
    <source>
        <strain evidence="2 3">K2W22B-5</strain>
    </source>
</reference>
<feature type="compositionally biased region" description="Pro residues" evidence="1">
    <location>
        <begin position="568"/>
        <end position="577"/>
    </location>
</feature>
<feature type="compositionally biased region" description="Pro residues" evidence="1">
    <location>
        <begin position="387"/>
        <end position="400"/>
    </location>
</feature>
<dbReference type="AlphaFoldDB" id="A0A418VWL9"/>
<dbReference type="OrthoDB" id="7306016at2"/>
<feature type="compositionally biased region" description="Basic and acidic residues" evidence="1">
    <location>
        <begin position="97"/>
        <end position="106"/>
    </location>
</feature>
<protein>
    <submittedName>
        <fullName evidence="2">Uncharacterized protein</fullName>
    </submittedName>
</protein>
<feature type="region of interest" description="Disordered" evidence="1">
    <location>
        <begin position="269"/>
        <end position="603"/>
    </location>
</feature>
<feature type="compositionally biased region" description="Acidic residues" evidence="1">
    <location>
        <begin position="363"/>
        <end position="374"/>
    </location>
</feature>
<evidence type="ECO:0000256" key="1">
    <source>
        <dbReference type="SAM" id="MobiDB-lite"/>
    </source>
</evidence>
<feature type="compositionally biased region" description="Acidic residues" evidence="1">
    <location>
        <begin position="517"/>
        <end position="526"/>
    </location>
</feature>
<proteinExistence type="predicted"/>
<feature type="region of interest" description="Disordered" evidence="1">
    <location>
        <begin position="97"/>
        <end position="253"/>
    </location>
</feature>
<sequence length="603" mass="64993">MARMLFLRDIDSDVQLRCCACGHSGLLPRSMLVRRFGESYPVLSIAPHYRCSRCDSRDTESRPALVLPTVLEHEDAPDPSFDASLAALNGLLASIRGSDEAEDAPRRANGPPPDSMPDWNLDSSAPLDALPPEDDPPDPLDDHPPARGGLADTDDDEADGLPDWADWRRTLADRIEDPPRKPDRSPPARPLEELVADGPADDADPLWEPVSLAEMADRHGAPPPVVEDEDEVAEDWTPAPRKPAPRAAAIDDVPADETLDAMRRFFAQADLEEEEDAPAPAAKPRPMPAWMDDRDATPDAEPTEDGARATEDSESAFSHKALVRRDFDEDIDDDDTLSEEDFADGDSDDEIAAKADGRGWADILDDEEPTDEEILAFAIRDPEKLAPAPPPPPPPPPPPVRAKAERPAKRAAASAANGEEDGGLDKTIAALRSMIEDAATEPKAAPRRKAKAAPPPVVDEGDSDDGSAPPFAIADDDAPPPPRKPVGKPSASKGGNAKQSAQEREIEEAMKALRDLVEDEDEDDVPPESAAPPRESAKAPRRPAWDEDDDAPPARAPSRRAMDDEPPSAKPPPPPQPTKDGSPLSKTIATLRGMLELDGRKKR</sequence>
<dbReference type="Proteomes" id="UP000283458">
    <property type="component" value="Unassembled WGS sequence"/>
</dbReference>
<dbReference type="EMBL" id="QYUL01000002">
    <property type="protein sequence ID" value="RJF81529.1"/>
    <property type="molecule type" value="Genomic_DNA"/>
</dbReference>
<feature type="compositionally biased region" description="Basic and acidic residues" evidence="1">
    <location>
        <begin position="501"/>
        <end position="516"/>
    </location>
</feature>
<keyword evidence="3" id="KW-1185">Reference proteome</keyword>
<name>A0A418VWL9_9PROT</name>
<feature type="compositionally biased region" description="Basic and acidic residues" evidence="1">
    <location>
        <begin position="165"/>
        <end position="192"/>
    </location>
</feature>